<feature type="region of interest" description="Disordered" evidence="3">
    <location>
        <begin position="602"/>
        <end position="654"/>
    </location>
</feature>
<dbReference type="STRING" id="50429.A0A2B4S3V6"/>
<dbReference type="Pfam" id="PF01436">
    <property type="entry name" value="NHL"/>
    <property type="match status" value="1"/>
</dbReference>
<dbReference type="AlphaFoldDB" id="A0A2B4S3V6"/>
<accession>A0A2B4S3V6</accession>
<dbReference type="InterPro" id="IPR050952">
    <property type="entry name" value="TRIM-NHL_E3_ligases"/>
</dbReference>
<feature type="repeat" description="NHL" evidence="2">
    <location>
        <begin position="800"/>
        <end position="841"/>
    </location>
</feature>
<dbReference type="InterPro" id="IPR011042">
    <property type="entry name" value="6-blade_b-propeller_TolB-like"/>
</dbReference>
<evidence type="ECO:0000256" key="2">
    <source>
        <dbReference type="PROSITE-ProRule" id="PRU00504"/>
    </source>
</evidence>
<evidence type="ECO:0000313" key="5">
    <source>
        <dbReference type="Proteomes" id="UP000225706"/>
    </source>
</evidence>
<comment type="caution">
    <text evidence="4">The sequence shown here is derived from an EMBL/GenBank/DDBJ whole genome shotgun (WGS) entry which is preliminary data.</text>
</comment>
<dbReference type="EMBL" id="LSMT01000173">
    <property type="protein sequence ID" value="PFX24581.1"/>
    <property type="molecule type" value="Genomic_DNA"/>
</dbReference>
<dbReference type="GO" id="GO:0043161">
    <property type="term" value="P:proteasome-mediated ubiquitin-dependent protein catabolic process"/>
    <property type="evidence" value="ECO:0007669"/>
    <property type="project" value="TreeGrafter"/>
</dbReference>
<dbReference type="Gene3D" id="2.120.10.30">
    <property type="entry name" value="TolB, C-terminal domain"/>
    <property type="match status" value="2"/>
</dbReference>
<protein>
    <submittedName>
        <fullName evidence="4">Tripartite motif-containing protein 3</fullName>
    </submittedName>
</protein>
<dbReference type="InterPro" id="IPR001258">
    <property type="entry name" value="NHL_repeat"/>
</dbReference>
<feature type="compositionally biased region" description="Basic residues" evidence="3">
    <location>
        <begin position="626"/>
        <end position="646"/>
    </location>
</feature>
<dbReference type="PROSITE" id="PS51125">
    <property type="entry name" value="NHL"/>
    <property type="match status" value="2"/>
</dbReference>
<reference evidence="5" key="1">
    <citation type="journal article" date="2017" name="bioRxiv">
        <title>Comparative analysis of the genomes of Stylophora pistillata and Acropora digitifera provides evidence for extensive differences between species of corals.</title>
        <authorList>
            <person name="Voolstra C.R."/>
            <person name="Li Y."/>
            <person name="Liew Y.J."/>
            <person name="Baumgarten S."/>
            <person name="Zoccola D."/>
            <person name="Flot J.-F."/>
            <person name="Tambutte S."/>
            <person name="Allemand D."/>
            <person name="Aranda M."/>
        </authorList>
    </citation>
    <scope>NUCLEOTIDE SEQUENCE [LARGE SCALE GENOMIC DNA]</scope>
</reference>
<sequence length="1071" mass="121794">MSSIVTLVFKSTIGLIVNKGRDKAAKQLKDGDVIDQKFRSLIVREIDDVKSRLDGLSRKDLLTSISFFKEGIELLYEVFDKVRSQSGFGAVTARAACAETVCVAQEMKNLELSDLDESETRKLGQAKEAFKDARQKATEAFNNEALETSDRILAMQYRVMATILEAVDNPADALARCRVCIDDLHSMAAVKKSFDVQPKKGLQAVRGLVGKEERREIICNVYHVNPVIYDVRLAFGEDLSFAIYPTHVVDTGKEDVELFTDERVIKILRKQGIEHCCVTPWSFGAAGEEEQQLKEPWGITTNSNGEFIVGEYDNGCVKVFDRGGKFVKHFSLPTDEVDSKLFIYDVATDINDNIFVLTELQKPGTKRSWWVYKLTKTADLHHTFRLRKEDWSRGLSVSDAGKILTLRNTRAVEEYNTNGEFVRNFGEGILHNASDITIANDGHIMVGNFDGVHIFSEHGDHLNYFQLQNPHLNSVVRLTYLRAGKHVVVASSMKQLLHVETYTNDGKFERRAQIRRERSYWLKGIALTTDGRIAVTSSFSTEDNIQEAHYRDHEDNNTNRSLNREERRIHIDGPNVTVKHMIKVRENMERIAEILFLTTHNRMRKTNKTHSDSSRRSESNSYTSGGKRKRKSRHRHDRHRHHHHRRERDDSSLETTEAFNNEALESSDRILAMQYRVMATILETVDNPVDALARCRVCIDELHSMAAVKNSLDVQLKRGIRAVRGLFSKEERREIICNVYHVNRVIYDVTVAVTQGLSLAIYPAHIVDTGKENLQILSDERVSKVLRKNGMEHFCVTPWSFGQEGEEEQHLRWPTGIATNSSGEFVVGEFEDCHVKVFDRNGTFVEQISLPNEDANTKLCICDVATDMNDNIFVLTILEKPGTEISFWVYKLTKAADLVHKFRLRGKDWYRGLSVSDTGKVVTLRGRTLEEYDTDGKFVRNFGKGILKEPRHSIVSNDGRVMVVERFESCVHIFSERRGDHLNSFELQSSTGFGSVRLAFHRAGEHVIVAGAEEKKDLHVEIYTKNGEFVRSVQIQQEGNYSVEGITVTTDGRIAVVLSFWPTKGSKVLVL</sequence>
<dbReference type="GO" id="GO:0000209">
    <property type="term" value="P:protein polyubiquitination"/>
    <property type="evidence" value="ECO:0007669"/>
    <property type="project" value="TreeGrafter"/>
</dbReference>
<gene>
    <name evidence="4" type="primary">Trim3</name>
    <name evidence="4" type="ORF">AWC38_SpisGene10825</name>
</gene>
<dbReference type="Proteomes" id="UP000225706">
    <property type="component" value="Unassembled WGS sequence"/>
</dbReference>
<dbReference type="GO" id="GO:0061630">
    <property type="term" value="F:ubiquitin protein ligase activity"/>
    <property type="evidence" value="ECO:0007669"/>
    <property type="project" value="TreeGrafter"/>
</dbReference>
<feature type="compositionally biased region" description="Basic and acidic residues" evidence="3">
    <location>
        <begin position="609"/>
        <end position="618"/>
    </location>
</feature>
<keyword evidence="5" id="KW-1185">Reference proteome</keyword>
<dbReference type="PANTHER" id="PTHR24104:SF48">
    <property type="entry name" value="PROTEIN WECH"/>
    <property type="match status" value="1"/>
</dbReference>
<organism evidence="4 5">
    <name type="scientific">Stylophora pistillata</name>
    <name type="common">Smooth cauliflower coral</name>
    <dbReference type="NCBI Taxonomy" id="50429"/>
    <lineage>
        <taxon>Eukaryota</taxon>
        <taxon>Metazoa</taxon>
        <taxon>Cnidaria</taxon>
        <taxon>Anthozoa</taxon>
        <taxon>Hexacorallia</taxon>
        <taxon>Scleractinia</taxon>
        <taxon>Astrocoeniina</taxon>
        <taxon>Pocilloporidae</taxon>
        <taxon>Stylophora</taxon>
    </lineage>
</organism>
<dbReference type="SUPFAM" id="SSF101898">
    <property type="entry name" value="NHL repeat"/>
    <property type="match status" value="2"/>
</dbReference>
<dbReference type="PANTHER" id="PTHR24104">
    <property type="entry name" value="E3 UBIQUITIN-PROTEIN LIGASE NHLRC1-RELATED"/>
    <property type="match status" value="1"/>
</dbReference>
<evidence type="ECO:0000313" key="4">
    <source>
        <dbReference type="EMBL" id="PFX24581.1"/>
    </source>
</evidence>
<name>A0A2B4S3V6_STYPI</name>
<dbReference type="OrthoDB" id="5971427at2759"/>
<feature type="repeat" description="NHL" evidence="2">
    <location>
        <begin position="282"/>
        <end position="323"/>
    </location>
</feature>
<keyword evidence="1" id="KW-0677">Repeat</keyword>
<feature type="region of interest" description="Disordered" evidence="3">
    <location>
        <begin position="547"/>
        <end position="568"/>
    </location>
</feature>
<evidence type="ECO:0000256" key="3">
    <source>
        <dbReference type="SAM" id="MobiDB-lite"/>
    </source>
</evidence>
<evidence type="ECO:0000256" key="1">
    <source>
        <dbReference type="ARBA" id="ARBA00022737"/>
    </source>
</evidence>
<proteinExistence type="predicted"/>